<dbReference type="EMBL" id="KV417869">
    <property type="protein sequence ID" value="KZP05033.1"/>
    <property type="molecule type" value="Genomic_DNA"/>
</dbReference>
<feature type="compositionally biased region" description="Basic and acidic residues" evidence="1">
    <location>
        <begin position="137"/>
        <end position="151"/>
    </location>
</feature>
<feature type="region of interest" description="Disordered" evidence="1">
    <location>
        <begin position="132"/>
        <end position="172"/>
    </location>
</feature>
<name>A0A167VHV3_9AGAM</name>
<keyword evidence="3" id="KW-1185">Reference proteome</keyword>
<proteinExistence type="predicted"/>
<evidence type="ECO:0000313" key="3">
    <source>
        <dbReference type="Proteomes" id="UP000076532"/>
    </source>
</evidence>
<evidence type="ECO:0000256" key="1">
    <source>
        <dbReference type="SAM" id="MobiDB-lite"/>
    </source>
</evidence>
<dbReference type="OrthoDB" id="3237746at2759"/>
<gene>
    <name evidence="2" type="ORF">FIBSPDRAFT_1006874</name>
</gene>
<feature type="compositionally biased region" description="Low complexity" evidence="1">
    <location>
        <begin position="160"/>
        <end position="171"/>
    </location>
</feature>
<reference evidence="2 3" key="1">
    <citation type="journal article" date="2016" name="Mol. Biol. Evol.">
        <title>Comparative Genomics of Early-Diverging Mushroom-Forming Fungi Provides Insights into the Origins of Lignocellulose Decay Capabilities.</title>
        <authorList>
            <person name="Nagy L.G."/>
            <person name="Riley R."/>
            <person name="Tritt A."/>
            <person name="Adam C."/>
            <person name="Daum C."/>
            <person name="Floudas D."/>
            <person name="Sun H."/>
            <person name="Yadav J.S."/>
            <person name="Pangilinan J."/>
            <person name="Larsson K.H."/>
            <person name="Matsuura K."/>
            <person name="Barry K."/>
            <person name="Labutti K."/>
            <person name="Kuo R."/>
            <person name="Ohm R.A."/>
            <person name="Bhattacharya S.S."/>
            <person name="Shirouzu T."/>
            <person name="Yoshinaga Y."/>
            <person name="Martin F.M."/>
            <person name="Grigoriev I.V."/>
            <person name="Hibbett D.S."/>
        </authorList>
    </citation>
    <scope>NUCLEOTIDE SEQUENCE [LARGE SCALE GENOMIC DNA]</scope>
    <source>
        <strain evidence="2 3">CBS 109695</strain>
    </source>
</reference>
<dbReference type="Proteomes" id="UP000076532">
    <property type="component" value="Unassembled WGS sequence"/>
</dbReference>
<sequence>MAGTWVPVNWPAHFETAIMILNNRQMPLLQCSLAELMFGLIINTTPTPTDTMTSTHTIEHMEHPKLMFDKHVMARAPQVITFLPGQLVQVHCSDVWYTMASIHKLIPMWSFPWHVVSQDRNLNILETAGRPSGVGCRDGRDKGPEDAKADGVDDEDTGLDIPDNIDGGNIDEQTEEEVMAVAGKREDNEDELRLKEMIVGGYI</sequence>
<protein>
    <submittedName>
        <fullName evidence="2">Uncharacterized protein</fullName>
    </submittedName>
</protein>
<organism evidence="2 3">
    <name type="scientific">Athelia psychrophila</name>
    <dbReference type="NCBI Taxonomy" id="1759441"/>
    <lineage>
        <taxon>Eukaryota</taxon>
        <taxon>Fungi</taxon>
        <taxon>Dikarya</taxon>
        <taxon>Basidiomycota</taxon>
        <taxon>Agaricomycotina</taxon>
        <taxon>Agaricomycetes</taxon>
        <taxon>Agaricomycetidae</taxon>
        <taxon>Atheliales</taxon>
        <taxon>Atheliaceae</taxon>
        <taxon>Athelia</taxon>
    </lineage>
</organism>
<dbReference type="AlphaFoldDB" id="A0A167VHV3"/>
<evidence type="ECO:0000313" key="2">
    <source>
        <dbReference type="EMBL" id="KZP05033.1"/>
    </source>
</evidence>
<accession>A0A167VHV3</accession>